<dbReference type="AlphaFoldDB" id="A0AAV2AXR9"/>
<feature type="transmembrane region" description="Helical" evidence="11">
    <location>
        <begin position="81"/>
        <end position="100"/>
    </location>
</feature>
<sequence>MGKVLSFFRELSHLSPKGYGKEAPYKVEEKNVDESDRKLPRGIPYILGTEFVERFSFFCFQGILTLYLTQELKFTDRWAASVFHAYLVLAFFSPLFGAMLADGCLGLFWTIFYVSILFAVCNSIVAIGAMLVSVRNMTFVSLSGLLIVALSTGGIKPCVSAFGGNQYEKDQVKERHMFFPLFYFVINIGSFLSTIISPELRASVHCFGKRTCYPLAFGLPALLSIIVITLFMCGKPLYKIRPAEGSEFVSVFKCIFYALAQKFKNKEKEKRDHWLEYADDRFDRKLIFDIKSFLQVMWIYIPLPVYWLLFEQQGSTWILQAAVMNGKVFGYHIKPDQMPIANSILIIIFIPLFNSVIYPWLMKCGLCRTPLQRMAVGGVLTAIALVISGFIQMEIEKELPDLPARGFNELTIINNSPCNLYLKGVMNNSVMAFKAIVLKDIPSDAEIEWEISPRECSAINATYRKFSLPTQFMCMMVALVNDTIDIQIVSDSKIKEKTGEPRVRLHFSTDLVFTDKENASILFRGPEKYFVFLDSITRLSRVGSTGYCVMKPGLYEIYLPINETAHQENPIGVVELKGGGSYVVGHPSELHLQYI</sequence>
<evidence type="ECO:0000256" key="8">
    <source>
        <dbReference type="ARBA" id="ARBA00023136"/>
    </source>
</evidence>
<feature type="transmembrane region" description="Helical" evidence="11">
    <location>
        <begin position="137"/>
        <end position="155"/>
    </location>
</feature>
<evidence type="ECO:0000256" key="1">
    <source>
        <dbReference type="ARBA" id="ARBA00004141"/>
    </source>
</evidence>
<gene>
    <name evidence="12" type="ORF">LARSCL_LOCUS15223</name>
</gene>
<dbReference type="PROSITE" id="PS01023">
    <property type="entry name" value="PTR2_2"/>
    <property type="match status" value="1"/>
</dbReference>
<comment type="subcellular location">
    <subcellularLocation>
        <location evidence="1 10">Membrane</location>
        <topology evidence="1 10">Multi-pass membrane protein</topology>
    </subcellularLocation>
</comment>
<keyword evidence="4 10" id="KW-0812">Transmembrane</keyword>
<feature type="transmembrane region" description="Helical" evidence="11">
    <location>
        <begin position="340"/>
        <end position="362"/>
    </location>
</feature>
<dbReference type="InterPro" id="IPR000109">
    <property type="entry name" value="POT_fam"/>
</dbReference>
<evidence type="ECO:0000256" key="5">
    <source>
        <dbReference type="ARBA" id="ARBA00022856"/>
    </source>
</evidence>
<dbReference type="Pfam" id="PF00854">
    <property type="entry name" value="PTR2"/>
    <property type="match status" value="1"/>
</dbReference>
<evidence type="ECO:0000256" key="10">
    <source>
        <dbReference type="RuleBase" id="RU003755"/>
    </source>
</evidence>
<dbReference type="InterPro" id="IPR018456">
    <property type="entry name" value="PTR2_symporter_CS"/>
</dbReference>
<organism evidence="12 13">
    <name type="scientific">Larinioides sclopetarius</name>
    <dbReference type="NCBI Taxonomy" id="280406"/>
    <lineage>
        <taxon>Eukaryota</taxon>
        <taxon>Metazoa</taxon>
        <taxon>Ecdysozoa</taxon>
        <taxon>Arthropoda</taxon>
        <taxon>Chelicerata</taxon>
        <taxon>Arachnida</taxon>
        <taxon>Araneae</taxon>
        <taxon>Araneomorphae</taxon>
        <taxon>Entelegynae</taxon>
        <taxon>Araneoidea</taxon>
        <taxon>Araneidae</taxon>
        <taxon>Larinioides</taxon>
    </lineage>
</organism>
<evidence type="ECO:0000256" key="2">
    <source>
        <dbReference type="ARBA" id="ARBA00005982"/>
    </source>
</evidence>
<evidence type="ECO:0000256" key="7">
    <source>
        <dbReference type="ARBA" id="ARBA00022989"/>
    </source>
</evidence>
<evidence type="ECO:0000313" key="13">
    <source>
        <dbReference type="Proteomes" id="UP001497382"/>
    </source>
</evidence>
<dbReference type="Gene3D" id="1.20.1250.20">
    <property type="entry name" value="MFS general substrate transporter like domains"/>
    <property type="match status" value="1"/>
</dbReference>
<evidence type="ECO:0000256" key="11">
    <source>
        <dbReference type="SAM" id="Phobius"/>
    </source>
</evidence>
<reference evidence="12 13" key="1">
    <citation type="submission" date="2024-04" db="EMBL/GenBank/DDBJ databases">
        <authorList>
            <person name="Rising A."/>
            <person name="Reimegard J."/>
            <person name="Sonavane S."/>
            <person name="Akerstrom W."/>
            <person name="Nylinder S."/>
            <person name="Hedman E."/>
            <person name="Kallberg Y."/>
        </authorList>
    </citation>
    <scope>NUCLEOTIDE SEQUENCE [LARGE SCALE GENOMIC DNA]</scope>
</reference>
<feature type="transmembrane region" description="Helical" evidence="11">
    <location>
        <begin position="107"/>
        <end position="131"/>
    </location>
</feature>
<dbReference type="InterPro" id="IPR036259">
    <property type="entry name" value="MFS_trans_sf"/>
</dbReference>
<dbReference type="FunFam" id="1.20.1250.20:FF:000049">
    <property type="entry name" value="Solute carrier family 15 member 2"/>
    <property type="match status" value="1"/>
</dbReference>
<keyword evidence="3 10" id="KW-0813">Transport</keyword>
<feature type="transmembrane region" description="Helical" evidence="11">
    <location>
        <begin position="292"/>
        <end position="310"/>
    </location>
</feature>
<dbReference type="GO" id="GO:0022857">
    <property type="term" value="F:transmembrane transporter activity"/>
    <property type="evidence" value="ECO:0007669"/>
    <property type="project" value="InterPro"/>
</dbReference>
<feature type="transmembrane region" description="Helical" evidence="11">
    <location>
        <begin position="176"/>
        <end position="196"/>
    </location>
</feature>
<dbReference type="SUPFAM" id="SSF103473">
    <property type="entry name" value="MFS general substrate transporter"/>
    <property type="match status" value="1"/>
</dbReference>
<keyword evidence="6" id="KW-0653">Protein transport</keyword>
<evidence type="ECO:0000256" key="6">
    <source>
        <dbReference type="ARBA" id="ARBA00022927"/>
    </source>
</evidence>
<keyword evidence="8 11" id="KW-0472">Membrane</keyword>
<dbReference type="GO" id="GO:0016020">
    <property type="term" value="C:membrane"/>
    <property type="evidence" value="ECO:0007669"/>
    <property type="project" value="UniProtKB-SubCell"/>
</dbReference>
<accession>A0AAV2AXR9</accession>
<name>A0AAV2AXR9_9ARAC</name>
<evidence type="ECO:0000256" key="4">
    <source>
        <dbReference type="ARBA" id="ARBA00022692"/>
    </source>
</evidence>
<dbReference type="GO" id="GO:0015031">
    <property type="term" value="P:protein transport"/>
    <property type="evidence" value="ECO:0007669"/>
    <property type="project" value="UniProtKB-KW"/>
</dbReference>
<evidence type="ECO:0000256" key="3">
    <source>
        <dbReference type="ARBA" id="ARBA00022448"/>
    </source>
</evidence>
<protein>
    <recommendedName>
        <fullName evidence="9">Oligopeptide transporter 1</fullName>
    </recommendedName>
</protein>
<comment type="caution">
    <text evidence="12">The sequence shown here is derived from an EMBL/GenBank/DDBJ whole genome shotgun (WGS) entry which is preliminary data.</text>
</comment>
<feature type="transmembrane region" description="Helical" evidence="11">
    <location>
        <begin position="216"/>
        <end position="233"/>
    </location>
</feature>
<evidence type="ECO:0000313" key="12">
    <source>
        <dbReference type="EMBL" id="CAL1288225.1"/>
    </source>
</evidence>
<dbReference type="EMBL" id="CAXIEN010000228">
    <property type="protein sequence ID" value="CAL1288225.1"/>
    <property type="molecule type" value="Genomic_DNA"/>
</dbReference>
<proteinExistence type="inferred from homology"/>
<comment type="similarity">
    <text evidence="2 10">Belongs to the major facilitator superfamily. Proton-dependent oligopeptide transporter (POT/PTR) (TC 2.A.17) family.</text>
</comment>
<keyword evidence="7 11" id="KW-1133">Transmembrane helix</keyword>
<dbReference type="GO" id="GO:0006857">
    <property type="term" value="P:oligopeptide transport"/>
    <property type="evidence" value="ECO:0007669"/>
    <property type="project" value="InterPro"/>
</dbReference>
<keyword evidence="13" id="KW-1185">Reference proteome</keyword>
<feature type="transmembrane region" description="Helical" evidence="11">
    <location>
        <begin position="374"/>
        <end position="393"/>
    </location>
</feature>
<dbReference type="PANTHER" id="PTHR11654">
    <property type="entry name" value="OLIGOPEPTIDE TRANSPORTER-RELATED"/>
    <property type="match status" value="1"/>
</dbReference>
<evidence type="ECO:0000256" key="9">
    <source>
        <dbReference type="ARBA" id="ARBA00078114"/>
    </source>
</evidence>
<keyword evidence="5" id="KW-0571">Peptide transport</keyword>
<dbReference type="Proteomes" id="UP001497382">
    <property type="component" value="Unassembled WGS sequence"/>
</dbReference>